<dbReference type="VEuPathDB" id="VectorBase:HLOH_040910"/>
<dbReference type="OrthoDB" id="1394818at2759"/>
<dbReference type="PANTHER" id="PTHR48051:SF1">
    <property type="entry name" value="RAS SUPPRESSOR PROTEIN 1"/>
    <property type="match status" value="1"/>
</dbReference>
<evidence type="ECO:0000259" key="3">
    <source>
        <dbReference type="Pfam" id="PF23598"/>
    </source>
</evidence>
<evidence type="ECO:0000256" key="1">
    <source>
        <dbReference type="ARBA" id="ARBA00022614"/>
    </source>
</evidence>
<dbReference type="Proteomes" id="UP000821853">
    <property type="component" value="Chromosome 1"/>
</dbReference>
<dbReference type="InterPro" id="IPR003591">
    <property type="entry name" value="Leu-rich_rpt_typical-subtyp"/>
</dbReference>
<evidence type="ECO:0000313" key="5">
    <source>
        <dbReference type="Proteomes" id="UP000821853"/>
    </source>
</evidence>
<proteinExistence type="predicted"/>
<evidence type="ECO:0000256" key="2">
    <source>
        <dbReference type="ARBA" id="ARBA00022737"/>
    </source>
</evidence>
<organism evidence="4 5">
    <name type="scientific">Haemaphysalis longicornis</name>
    <name type="common">Bush tick</name>
    <dbReference type="NCBI Taxonomy" id="44386"/>
    <lineage>
        <taxon>Eukaryota</taxon>
        <taxon>Metazoa</taxon>
        <taxon>Ecdysozoa</taxon>
        <taxon>Arthropoda</taxon>
        <taxon>Chelicerata</taxon>
        <taxon>Arachnida</taxon>
        <taxon>Acari</taxon>
        <taxon>Parasitiformes</taxon>
        <taxon>Ixodida</taxon>
        <taxon>Ixodoidea</taxon>
        <taxon>Ixodidae</taxon>
        <taxon>Haemaphysalinae</taxon>
        <taxon>Haemaphysalis</taxon>
    </lineage>
</organism>
<dbReference type="EMBL" id="JABSTR010000001">
    <property type="protein sequence ID" value="KAH9361534.1"/>
    <property type="molecule type" value="Genomic_DNA"/>
</dbReference>
<accession>A0A9J6F799</accession>
<sequence length="222" mass="25135">MSEKDLKDIDCDKYKVYPGRRFHTFMSPEDVAAGKKSHWPELEITGVIRNLSPALWTLSHLRGLYLNDNCLERLPPGIRQLECLTILDLSSNKLCSLPAEVGELVLLRELYLNFNLLKRLPYELGKLFRLTELGEETVVDVLRGGAPRRGRARPFWAMRAPTQLGRRARSRGPERPPRAFIFGFGPDDVRRLPSCRPPPLVAADVTACIGMSAHSHRCSAQY</sequence>
<keyword evidence="2" id="KW-0677">Repeat</keyword>
<feature type="domain" description="Disease resistance R13L4/SHOC-2-like LRR" evidence="3">
    <location>
        <begin position="55"/>
        <end position="138"/>
    </location>
</feature>
<dbReference type="PROSITE" id="PS51450">
    <property type="entry name" value="LRR"/>
    <property type="match status" value="1"/>
</dbReference>
<dbReference type="GO" id="GO:0005737">
    <property type="term" value="C:cytoplasm"/>
    <property type="evidence" value="ECO:0007669"/>
    <property type="project" value="TreeGrafter"/>
</dbReference>
<dbReference type="InterPro" id="IPR050216">
    <property type="entry name" value="LRR_domain-containing"/>
</dbReference>
<gene>
    <name evidence="4" type="ORF">HPB48_001364</name>
</gene>
<evidence type="ECO:0000313" key="4">
    <source>
        <dbReference type="EMBL" id="KAH9361534.1"/>
    </source>
</evidence>
<keyword evidence="5" id="KW-1185">Reference proteome</keyword>
<dbReference type="InterPro" id="IPR032675">
    <property type="entry name" value="LRR_dom_sf"/>
</dbReference>
<dbReference type="Gene3D" id="3.80.10.10">
    <property type="entry name" value="Ribonuclease Inhibitor"/>
    <property type="match status" value="1"/>
</dbReference>
<dbReference type="SUPFAM" id="SSF52058">
    <property type="entry name" value="L domain-like"/>
    <property type="match status" value="1"/>
</dbReference>
<dbReference type="PANTHER" id="PTHR48051">
    <property type="match status" value="1"/>
</dbReference>
<keyword evidence="1" id="KW-0433">Leucine-rich repeat</keyword>
<dbReference type="SMART" id="SM00369">
    <property type="entry name" value="LRR_TYP"/>
    <property type="match status" value="3"/>
</dbReference>
<dbReference type="InterPro" id="IPR055414">
    <property type="entry name" value="LRR_R13L4/SHOC2-like"/>
</dbReference>
<protein>
    <recommendedName>
        <fullName evidence="3">Disease resistance R13L4/SHOC-2-like LRR domain-containing protein</fullName>
    </recommendedName>
</protein>
<comment type="caution">
    <text evidence="4">The sequence shown here is derived from an EMBL/GenBank/DDBJ whole genome shotgun (WGS) entry which is preliminary data.</text>
</comment>
<dbReference type="AlphaFoldDB" id="A0A9J6F799"/>
<dbReference type="Pfam" id="PF23598">
    <property type="entry name" value="LRR_14"/>
    <property type="match status" value="1"/>
</dbReference>
<name>A0A9J6F799_HAELO</name>
<dbReference type="InterPro" id="IPR001611">
    <property type="entry name" value="Leu-rich_rpt"/>
</dbReference>
<reference evidence="4 5" key="1">
    <citation type="journal article" date="2020" name="Cell">
        <title>Large-Scale Comparative Analyses of Tick Genomes Elucidate Their Genetic Diversity and Vector Capacities.</title>
        <authorList>
            <consortium name="Tick Genome and Microbiome Consortium (TIGMIC)"/>
            <person name="Jia N."/>
            <person name="Wang J."/>
            <person name="Shi W."/>
            <person name="Du L."/>
            <person name="Sun Y."/>
            <person name="Zhan W."/>
            <person name="Jiang J.F."/>
            <person name="Wang Q."/>
            <person name="Zhang B."/>
            <person name="Ji P."/>
            <person name="Bell-Sakyi L."/>
            <person name="Cui X.M."/>
            <person name="Yuan T.T."/>
            <person name="Jiang B.G."/>
            <person name="Yang W.F."/>
            <person name="Lam T.T."/>
            <person name="Chang Q.C."/>
            <person name="Ding S.J."/>
            <person name="Wang X.J."/>
            <person name="Zhu J.G."/>
            <person name="Ruan X.D."/>
            <person name="Zhao L."/>
            <person name="Wei J.T."/>
            <person name="Ye R.Z."/>
            <person name="Que T.C."/>
            <person name="Du C.H."/>
            <person name="Zhou Y.H."/>
            <person name="Cheng J.X."/>
            <person name="Dai P.F."/>
            <person name="Guo W.B."/>
            <person name="Han X.H."/>
            <person name="Huang E.J."/>
            <person name="Li L.F."/>
            <person name="Wei W."/>
            <person name="Gao Y.C."/>
            <person name="Liu J.Z."/>
            <person name="Shao H.Z."/>
            <person name="Wang X."/>
            <person name="Wang C.C."/>
            <person name="Yang T.C."/>
            <person name="Huo Q.B."/>
            <person name="Li W."/>
            <person name="Chen H.Y."/>
            <person name="Chen S.E."/>
            <person name="Zhou L.G."/>
            <person name="Ni X.B."/>
            <person name="Tian J.H."/>
            <person name="Sheng Y."/>
            <person name="Liu T."/>
            <person name="Pan Y.S."/>
            <person name="Xia L.Y."/>
            <person name="Li J."/>
            <person name="Zhao F."/>
            <person name="Cao W.C."/>
        </authorList>
    </citation>
    <scope>NUCLEOTIDE SEQUENCE [LARGE SCALE GENOMIC DNA]</scope>
    <source>
        <strain evidence="4">HaeL-2018</strain>
    </source>
</reference>